<dbReference type="Proteomes" id="UP001152803">
    <property type="component" value="Unassembled WGS sequence"/>
</dbReference>
<dbReference type="EMBL" id="JAFJMO010000012">
    <property type="protein sequence ID" value="KAJ8260650.1"/>
    <property type="molecule type" value="Genomic_DNA"/>
</dbReference>
<dbReference type="AlphaFoldDB" id="A0A9Q1D6M0"/>
<proteinExistence type="predicted"/>
<evidence type="ECO:0000256" key="1">
    <source>
        <dbReference type="SAM" id="MobiDB-lite"/>
    </source>
</evidence>
<organism evidence="2 3">
    <name type="scientific">Conger conger</name>
    <name type="common">Conger eel</name>
    <name type="synonym">Muraena conger</name>
    <dbReference type="NCBI Taxonomy" id="82655"/>
    <lineage>
        <taxon>Eukaryota</taxon>
        <taxon>Metazoa</taxon>
        <taxon>Chordata</taxon>
        <taxon>Craniata</taxon>
        <taxon>Vertebrata</taxon>
        <taxon>Euteleostomi</taxon>
        <taxon>Actinopterygii</taxon>
        <taxon>Neopterygii</taxon>
        <taxon>Teleostei</taxon>
        <taxon>Anguilliformes</taxon>
        <taxon>Congridae</taxon>
        <taxon>Conger</taxon>
    </lineage>
</organism>
<evidence type="ECO:0000313" key="2">
    <source>
        <dbReference type="EMBL" id="KAJ8260650.1"/>
    </source>
</evidence>
<keyword evidence="3" id="KW-1185">Reference proteome</keyword>
<reference evidence="2" key="1">
    <citation type="journal article" date="2023" name="Science">
        <title>Genome structures resolve the early diversification of teleost fishes.</title>
        <authorList>
            <person name="Parey E."/>
            <person name="Louis A."/>
            <person name="Montfort J."/>
            <person name="Bouchez O."/>
            <person name="Roques C."/>
            <person name="Iampietro C."/>
            <person name="Lluch J."/>
            <person name="Castinel A."/>
            <person name="Donnadieu C."/>
            <person name="Desvignes T."/>
            <person name="Floi Bucao C."/>
            <person name="Jouanno E."/>
            <person name="Wen M."/>
            <person name="Mejri S."/>
            <person name="Dirks R."/>
            <person name="Jansen H."/>
            <person name="Henkel C."/>
            <person name="Chen W.J."/>
            <person name="Zahm M."/>
            <person name="Cabau C."/>
            <person name="Klopp C."/>
            <person name="Thompson A.W."/>
            <person name="Robinson-Rechavi M."/>
            <person name="Braasch I."/>
            <person name="Lecointre G."/>
            <person name="Bobe J."/>
            <person name="Postlethwait J.H."/>
            <person name="Berthelot C."/>
            <person name="Roest Crollius H."/>
            <person name="Guiguen Y."/>
        </authorList>
    </citation>
    <scope>NUCLEOTIDE SEQUENCE</scope>
    <source>
        <strain evidence="2">Concon-B</strain>
    </source>
</reference>
<evidence type="ECO:0000313" key="3">
    <source>
        <dbReference type="Proteomes" id="UP001152803"/>
    </source>
</evidence>
<comment type="caution">
    <text evidence="2">The sequence shown here is derived from an EMBL/GenBank/DDBJ whole genome shotgun (WGS) entry which is preliminary data.</text>
</comment>
<accession>A0A9Q1D6M0</accession>
<protein>
    <submittedName>
        <fullName evidence="2">Uncharacterized protein</fullName>
    </submittedName>
</protein>
<gene>
    <name evidence="2" type="ORF">COCON_G00163730</name>
</gene>
<name>A0A9Q1D6M0_CONCO</name>
<feature type="region of interest" description="Disordered" evidence="1">
    <location>
        <begin position="1"/>
        <end position="25"/>
    </location>
</feature>
<sequence length="91" mass="10431">MEEVLLPNPKRHEQSAGAVRPRRTHARIPACTSAPVSPSLSLPSQRREVCREEDLPKDIWTEPADGAKLRTRFWFRLEKNLCSSPKDRNVL</sequence>